<name>A0A9P1M3M1_YEREN</name>
<protein>
    <submittedName>
        <fullName evidence="1">Uncharacterized protein</fullName>
    </submittedName>
</protein>
<proteinExistence type="predicted"/>
<evidence type="ECO:0000313" key="2">
    <source>
        <dbReference type="Proteomes" id="UP000041356"/>
    </source>
</evidence>
<accession>A0A9P1M3M1</accession>
<dbReference type="EMBL" id="CPZF01000001">
    <property type="protein sequence ID" value="CNF01422.1"/>
    <property type="molecule type" value="Genomic_DNA"/>
</dbReference>
<sequence length="43" mass="4646">MVLALKLKAHLSCRVKSEGRTRGMDAERAVLEQEANHGGPSAK</sequence>
<dbReference type="Proteomes" id="UP000041356">
    <property type="component" value="Unassembled WGS sequence"/>
</dbReference>
<evidence type="ECO:0000313" key="1">
    <source>
        <dbReference type="EMBL" id="CNF01422.1"/>
    </source>
</evidence>
<organism evidence="1 2">
    <name type="scientific">Yersinia enterocolitica</name>
    <dbReference type="NCBI Taxonomy" id="630"/>
    <lineage>
        <taxon>Bacteria</taxon>
        <taxon>Pseudomonadati</taxon>
        <taxon>Pseudomonadota</taxon>
        <taxon>Gammaproteobacteria</taxon>
        <taxon>Enterobacterales</taxon>
        <taxon>Yersiniaceae</taxon>
        <taxon>Yersinia</taxon>
    </lineage>
</organism>
<gene>
    <name evidence="1" type="ORF">ERS137939_00488</name>
</gene>
<reference evidence="1 2" key="1">
    <citation type="submission" date="2015-03" db="EMBL/GenBank/DDBJ databases">
        <authorList>
            <consortium name="Pathogen Informatics"/>
            <person name="Murphy D."/>
        </authorList>
    </citation>
    <scope>NUCLEOTIDE SEQUENCE [LARGE SCALE GENOMIC DNA]</scope>
    <source>
        <strain evidence="1 2">IP27818</strain>
    </source>
</reference>
<dbReference type="AlphaFoldDB" id="A0A9P1M3M1"/>
<dbReference type="RefSeq" id="WP_258020208.1">
    <property type="nucleotide sequence ID" value="NZ_JACCJM010000005.1"/>
</dbReference>
<comment type="caution">
    <text evidence="1">The sequence shown here is derived from an EMBL/GenBank/DDBJ whole genome shotgun (WGS) entry which is preliminary data.</text>
</comment>